<dbReference type="KEGG" id="adl:AURDEDRAFT_117538"/>
<evidence type="ECO:0000256" key="2">
    <source>
        <dbReference type="SAM" id="Phobius"/>
    </source>
</evidence>
<dbReference type="AlphaFoldDB" id="J0WQQ6"/>
<dbReference type="Proteomes" id="UP000006514">
    <property type="component" value="Unassembled WGS sequence"/>
</dbReference>
<dbReference type="EMBL" id="JH687915">
    <property type="protein sequence ID" value="EJD34895.1"/>
    <property type="molecule type" value="Genomic_DNA"/>
</dbReference>
<reference evidence="4" key="1">
    <citation type="journal article" date="2012" name="Science">
        <title>The Paleozoic origin of enzymatic lignin decomposition reconstructed from 31 fungal genomes.</title>
        <authorList>
            <person name="Floudas D."/>
            <person name="Binder M."/>
            <person name="Riley R."/>
            <person name="Barry K."/>
            <person name="Blanchette R.A."/>
            <person name="Henrissat B."/>
            <person name="Martinez A.T."/>
            <person name="Otillar R."/>
            <person name="Spatafora J.W."/>
            <person name="Yadav J.S."/>
            <person name="Aerts A."/>
            <person name="Benoit I."/>
            <person name="Boyd A."/>
            <person name="Carlson A."/>
            <person name="Copeland A."/>
            <person name="Coutinho P.M."/>
            <person name="de Vries R.P."/>
            <person name="Ferreira P."/>
            <person name="Findley K."/>
            <person name="Foster B."/>
            <person name="Gaskell J."/>
            <person name="Glotzer D."/>
            <person name="Gorecki P."/>
            <person name="Heitman J."/>
            <person name="Hesse C."/>
            <person name="Hori C."/>
            <person name="Igarashi K."/>
            <person name="Jurgens J.A."/>
            <person name="Kallen N."/>
            <person name="Kersten P."/>
            <person name="Kohler A."/>
            <person name="Kuees U."/>
            <person name="Kumar T.K.A."/>
            <person name="Kuo A."/>
            <person name="LaButti K."/>
            <person name="Larrondo L.F."/>
            <person name="Lindquist E."/>
            <person name="Ling A."/>
            <person name="Lombard V."/>
            <person name="Lucas S."/>
            <person name="Lundell T."/>
            <person name="Martin R."/>
            <person name="McLaughlin D.J."/>
            <person name="Morgenstern I."/>
            <person name="Morin E."/>
            <person name="Murat C."/>
            <person name="Nagy L.G."/>
            <person name="Nolan M."/>
            <person name="Ohm R.A."/>
            <person name="Patyshakuliyeva A."/>
            <person name="Rokas A."/>
            <person name="Ruiz-Duenas F.J."/>
            <person name="Sabat G."/>
            <person name="Salamov A."/>
            <person name="Samejima M."/>
            <person name="Schmutz J."/>
            <person name="Slot J.C."/>
            <person name="St John F."/>
            <person name="Stenlid J."/>
            <person name="Sun H."/>
            <person name="Sun S."/>
            <person name="Syed K."/>
            <person name="Tsang A."/>
            <person name="Wiebenga A."/>
            <person name="Young D."/>
            <person name="Pisabarro A."/>
            <person name="Eastwood D.C."/>
            <person name="Martin F."/>
            <person name="Cullen D."/>
            <person name="Grigoriev I.V."/>
            <person name="Hibbett D.S."/>
        </authorList>
    </citation>
    <scope>NUCLEOTIDE SEQUENCE [LARGE SCALE GENOMIC DNA]</scope>
    <source>
        <strain evidence="4">TFB10046</strain>
    </source>
</reference>
<accession>J0WQQ6</accession>
<keyword evidence="4" id="KW-1185">Reference proteome</keyword>
<gene>
    <name evidence="3" type="ORF">AURDEDRAFT_117538</name>
</gene>
<protein>
    <submittedName>
        <fullName evidence="3">Uncharacterized protein</fullName>
    </submittedName>
</protein>
<evidence type="ECO:0000256" key="1">
    <source>
        <dbReference type="SAM" id="MobiDB-lite"/>
    </source>
</evidence>
<sequence>MLPTPSQGPSSTPAGGLGAPPNRPLETVAGQSDDGTQIVTVATDSAGLAQPSVSQSDAPLPGHSPQRAAIIGGSVAGAFGLILLFTGLFLLRRRLIARRAASHDFIRARAIAAWNDHWTVRPSSPGLDSRIWDQISEAGASQPSRVSVAM</sequence>
<keyword evidence="2" id="KW-1133">Transmembrane helix</keyword>
<evidence type="ECO:0000313" key="4">
    <source>
        <dbReference type="Proteomes" id="UP000006514"/>
    </source>
</evidence>
<feature type="transmembrane region" description="Helical" evidence="2">
    <location>
        <begin position="68"/>
        <end position="91"/>
    </location>
</feature>
<feature type="region of interest" description="Disordered" evidence="1">
    <location>
        <begin position="1"/>
        <end position="34"/>
    </location>
</feature>
<dbReference type="InParanoid" id="J0WQQ6"/>
<organism evidence="3 4">
    <name type="scientific">Auricularia subglabra (strain TFB-10046 / SS5)</name>
    <name type="common">White-rot fungus</name>
    <name type="synonym">Auricularia delicata (strain TFB10046)</name>
    <dbReference type="NCBI Taxonomy" id="717982"/>
    <lineage>
        <taxon>Eukaryota</taxon>
        <taxon>Fungi</taxon>
        <taxon>Dikarya</taxon>
        <taxon>Basidiomycota</taxon>
        <taxon>Agaricomycotina</taxon>
        <taxon>Agaricomycetes</taxon>
        <taxon>Auriculariales</taxon>
        <taxon>Auriculariaceae</taxon>
        <taxon>Auricularia</taxon>
    </lineage>
</organism>
<evidence type="ECO:0000313" key="3">
    <source>
        <dbReference type="EMBL" id="EJD34895.1"/>
    </source>
</evidence>
<proteinExistence type="predicted"/>
<feature type="compositionally biased region" description="Polar residues" evidence="1">
    <location>
        <begin position="1"/>
        <end position="13"/>
    </location>
</feature>
<keyword evidence="2" id="KW-0472">Membrane</keyword>
<keyword evidence="2" id="KW-0812">Transmembrane</keyword>
<name>J0WQQ6_AURST</name>